<dbReference type="GO" id="GO:0009279">
    <property type="term" value="C:cell outer membrane"/>
    <property type="evidence" value="ECO:0007669"/>
    <property type="project" value="UniProtKB-SubCell"/>
</dbReference>
<dbReference type="Proteomes" id="UP000185003">
    <property type="component" value="Unassembled WGS sequence"/>
</dbReference>
<keyword evidence="2 4" id="KW-0472">Membrane</keyword>
<dbReference type="Pfam" id="PF00691">
    <property type="entry name" value="OmpA"/>
    <property type="match status" value="1"/>
</dbReference>
<dbReference type="SUPFAM" id="SSF103088">
    <property type="entry name" value="OmpA-like"/>
    <property type="match status" value="1"/>
</dbReference>
<evidence type="ECO:0000256" key="1">
    <source>
        <dbReference type="ARBA" id="ARBA00004442"/>
    </source>
</evidence>
<dbReference type="Gene3D" id="3.30.1330.60">
    <property type="entry name" value="OmpA-like domain"/>
    <property type="match status" value="1"/>
</dbReference>
<dbReference type="AlphaFoldDB" id="A0A1N6K6G3"/>
<proteinExistence type="predicted"/>
<keyword evidence="3" id="KW-0998">Cell outer membrane</keyword>
<dbReference type="PRINTS" id="PR01021">
    <property type="entry name" value="OMPADOMAIN"/>
</dbReference>
<evidence type="ECO:0000259" key="7">
    <source>
        <dbReference type="PROSITE" id="PS51123"/>
    </source>
</evidence>
<accession>A0A1N6K6G3</accession>
<evidence type="ECO:0000313" key="8">
    <source>
        <dbReference type="EMBL" id="SIO52158.1"/>
    </source>
</evidence>
<evidence type="ECO:0000256" key="4">
    <source>
        <dbReference type="PROSITE-ProRule" id="PRU00473"/>
    </source>
</evidence>
<dbReference type="InterPro" id="IPR050330">
    <property type="entry name" value="Bact_OuterMem_StrucFunc"/>
</dbReference>
<dbReference type="InterPro" id="IPR006664">
    <property type="entry name" value="OMP_bac"/>
</dbReference>
<reference evidence="8 9" key="1">
    <citation type="submission" date="2016-11" db="EMBL/GenBank/DDBJ databases">
        <authorList>
            <person name="Jaros S."/>
            <person name="Januszkiewicz K."/>
            <person name="Wedrychowicz H."/>
        </authorList>
    </citation>
    <scope>NUCLEOTIDE SEQUENCE [LARGE SCALE GENOMIC DNA]</scope>
    <source>
        <strain evidence="8 9">DSM 24787</strain>
    </source>
</reference>
<comment type="subcellular location">
    <subcellularLocation>
        <location evidence="1">Cell outer membrane</location>
    </subcellularLocation>
</comment>
<evidence type="ECO:0000313" key="9">
    <source>
        <dbReference type="Proteomes" id="UP000185003"/>
    </source>
</evidence>
<feature type="region of interest" description="Disordered" evidence="5">
    <location>
        <begin position="62"/>
        <end position="106"/>
    </location>
</feature>
<name>A0A1N6K6G3_9BACT</name>
<protein>
    <submittedName>
        <fullName evidence="8">OmpA family protein</fullName>
    </submittedName>
</protein>
<dbReference type="EMBL" id="FSRA01000002">
    <property type="protein sequence ID" value="SIO52158.1"/>
    <property type="molecule type" value="Genomic_DNA"/>
</dbReference>
<evidence type="ECO:0000256" key="6">
    <source>
        <dbReference type="SAM" id="SignalP"/>
    </source>
</evidence>
<keyword evidence="9" id="KW-1185">Reference proteome</keyword>
<evidence type="ECO:0000256" key="2">
    <source>
        <dbReference type="ARBA" id="ARBA00023136"/>
    </source>
</evidence>
<dbReference type="RefSeq" id="WP_074242437.1">
    <property type="nucleotide sequence ID" value="NZ_FSRA01000002.1"/>
</dbReference>
<dbReference type="PROSITE" id="PS51123">
    <property type="entry name" value="OMPA_2"/>
    <property type="match status" value="1"/>
</dbReference>
<dbReference type="PANTHER" id="PTHR30329">
    <property type="entry name" value="STATOR ELEMENT OF FLAGELLAR MOTOR COMPLEX"/>
    <property type="match status" value="1"/>
</dbReference>
<feature type="domain" description="OmpA-like" evidence="7">
    <location>
        <begin position="325"/>
        <end position="440"/>
    </location>
</feature>
<dbReference type="InterPro" id="IPR006665">
    <property type="entry name" value="OmpA-like"/>
</dbReference>
<gene>
    <name evidence="8" type="ORF">SAMN04488055_5179</name>
</gene>
<sequence length="440" mass="48520">MKMILALSIILMSAITLHAQVSLPKRVEQRAKDKSGNKVDETVDKGIDSAFSKTGRAIGNLFKKKDKGKKQQNDQENGSGAGNEVTGTAERKSTGNISGAPKNINSTTDFVPGEMVLFEDDFEKDALGDFPAQWNTNGSGKVVTIGGLDGKWLDVVHNCIITPVMNRQLPENSTIEFDLFLRSETGRSTPFIQFGLTQVKDILREDLFYQDRFFINLHRYTEEDGKTLEYGLKNDIIGNKSNFPLTSYVNKVLHVAIAVNKSRIRLYLDNNKIIDLPRALTSAMRNTFFLNNNAVIPASEIGMLISNVRIASAETDARSLLVKQLMEEGKAVTNDILFDVNSDKLRPESFSIINQFGDALQKEPSLKIKIIGHTDNDGNDASNLALSQKRAVAVKSYITEKYAVAGSRIQTDGKGESQPVADNASVGGKAKNRRVEFVKL</sequence>
<organism evidence="8 9">
    <name type="scientific">Chitinophaga niabensis</name>
    <dbReference type="NCBI Taxonomy" id="536979"/>
    <lineage>
        <taxon>Bacteria</taxon>
        <taxon>Pseudomonadati</taxon>
        <taxon>Bacteroidota</taxon>
        <taxon>Chitinophagia</taxon>
        <taxon>Chitinophagales</taxon>
        <taxon>Chitinophagaceae</taxon>
        <taxon>Chitinophaga</taxon>
    </lineage>
</organism>
<evidence type="ECO:0000256" key="3">
    <source>
        <dbReference type="ARBA" id="ARBA00023237"/>
    </source>
</evidence>
<dbReference type="CDD" id="cd07185">
    <property type="entry name" value="OmpA_C-like"/>
    <property type="match status" value="1"/>
</dbReference>
<feature type="chain" id="PRO_5012432902" evidence="6">
    <location>
        <begin position="20"/>
        <end position="440"/>
    </location>
</feature>
<evidence type="ECO:0000256" key="5">
    <source>
        <dbReference type="SAM" id="MobiDB-lite"/>
    </source>
</evidence>
<dbReference type="InterPro" id="IPR036737">
    <property type="entry name" value="OmpA-like_sf"/>
</dbReference>
<keyword evidence="6" id="KW-0732">Signal</keyword>
<dbReference type="PANTHER" id="PTHR30329:SF21">
    <property type="entry name" value="LIPOPROTEIN YIAD-RELATED"/>
    <property type="match status" value="1"/>
</dbReference>
<dbReference type="OrthoDB" id="9800869at2"/>
<feature type="signal peptide" evidence="6">
    <location>
        <begin position="1"/>
        <end position="19"/>
    </location>
</feature>
<dbReference type="STRING" id="536979.SAMN04488055_5179"/>